<keyword evidence="3" id="KW-0378">Hydrolase</keyword>
<evidence type="ECO:0000313" key="4">
    <source>
        <dbReference type="EMBL" id="MBM0105519.1"/>
    </source>
</evidence>
<accession>A0ABS1WX16</accession>
<keyword evidence="4" id="KW-0269">Exonuclease</keyword>
<dbReference type="InterPro" id="IPR015991">
    <property type="entry name" value="TatD/YcfH-like"/>
</dbReference>
<evidence type="ECO:0000256" key="2">
    <source>
        <dbReference type="ARBA" id="ARBA00022723"/>
    </source>
</evidence>
<dbReference type="NCBIfam" id="TIGR00010">
    <property type="entry name" value="YchF/TatD family DNA exonuclease"/>
    <property type="match status" value="1"/>
</dbReference>
<dbReference type="RefSeq" id="WP_203167558.1">
    <property type="nucleotide sequence ID" value="NZ_JAEVLS010000002.1"/>
</dbReference>
<dbReference type="PANTHER" id="PTHR10060">
    <property type="entry name" value="TATD FAMILY DEOXYRIBONUCLEASE"/>
    <property type="match status" value="1"/>
</dbReference>
<proteinExistence type="predicted"/>
<dbReference type="InterPro" id="IPR018228">
    <property type="entry name" value="DNase_TatD-rel_CS"/>
</dbReference>
<dbReference type="InterPro" id="IPR032466">
    <property type="entry name" value="Metal_Hydrolase"/>
</dbReference>
<gene>
    <name evidence="4" type="ORF">JM946_12205</name>
</gene>
<protein>
    <submittedName>
        <fullName evidence="4">YchF/TatD family DNA exonuclease</fullName>
    </submittedName>
</protein>
<dbReference type="InterPro" id="IPR001130">
    <property type="entry name" value="TatD-like"/>
</dbReference>
<dbReference type="PIRSF" id="PIRSF005902">
    <property type="entry name" value="DNase_TatD"/>
    <property type="match status" value="1"/>
</dbReference>
<dbReference type="CDD" id="cd01310">
    <property type="entry name" value="TatD_DNAse"/>
    <property type="match status" value="1"/>
</dbReference>
<evidence type="ECO:0000256" key="1">
    <source>
        <dbReference type="ARBA" id="ARBA00022722"/>
    </source>
</evidence>
<dbReference type="PANTHER" id="PTHR10060:SF15">
    <property type="entry name" value="DEOXYRIBONUCLEASE TATDN1"/>
    <property type="match status" value="1"/>
</dbReference>
<keyword evidence="1" id="KW-0540">Nuclease</keyword>
<dbReference type="GO" id="GO:0004527">
    <property type="term" value="F:exonuclease activity"/>
    <property type="evidence" value="ECO:0007669"/>
    <property type="project" value="UniProtKB-KW"/>
</dbReference>
<comment type="caution">
    <text evidence="4">The sequence shown here is derived from an EMBL/GenBank/DDBJ whole genome shotgun (WGS) entry which is preliminary data.</text>
</comment>
<organism evidence="4 5">
    <name type="scientific">Steroidobacter gossypii</name>
    <dbReference type="NCBI Taxonomy" id="2805490"/>
    <lineage>
        <taxon>Bacteria</taxon>
        <taxon>Pseudomonadati</taxon>
        <taxon>Pseudomonadota</taxon>
        <taxon>Gammaproteobacteria</taxon>
        <taxon>Steroidobacterales</taxon>
        <taxon>Steroidobacteraceae</taxon>
        <taxon>Steroidobacter</taxon>
    </lineage>
</organism>
<dbReference type="EMBL" id="JAEVLS010000002">
    <property type="protein sequence ID" value="MBM0105519.1"/>
    <property type="molecule type" value="Genomic_DNA"/>
</dbReference>
<dbReference type="Proteomes" id="UP000661077">
    <property type="component" value="Unassembled WGS sequence"/>
</dbReference>
<dbReference type="Gene3D" id="3.20.20.140">
    <property type="entry name" value="Metal-dependent hydrolases"/>
    <property type="match status" value="1"/>
</dbReference>
<evidence type="ECO:0000256" key="3">
    <source>
        <dbReference type="ARBA" id="ARBA00022801"/>
    </source>
</evidence>
<dbReference type="Pfam" id="PF01026">
    <property type="entry name" value="TatD_DNase"/>
    <property type="match status" value="1"/>
</dbReference>
<keyword evidence="5" id="KW-1185">Reference proteome</keyword>
<dbReference type="SUPFAM" id="SSF51556">
    <property type="entry name" value="Metallo-dependent hydrolases"/>
    <property type="match status" value="1"/>
</dbReference>
<dbReference type="InterPro" id="IPR050891">
    <property type="entry name" value="TatD-type_Hydrolase"/>
</dbReference>
<reference evidence="4 5" key="1">
    <citation type="journal article" date="2021" name="Int. J. Syst. Evol. Microbiol.">
        <title>Steroidobacter gossypii sp. nov., isolated from soil of cotton cropping field.</title>
        <authorList>
            <person name="Huang R."/>
            <person name="Yang S."/>
            <person name="Zhen C."/>
            <person name="Liu W."/>
        </authorList>
    </citation>
    <scope>NUCLEOTIDE SEQUENCE [LARGE SCALE GENOMIC DNA]</scope>
    <source>
        <strain evidence="4 5">S1-65</strain>
    </source>
</reference>
<dbReference type="PROSITE" id="PS01091">
    <property type="entry name" value="TATD_3"/>
    <property type="match status" value="1"/>
</dbReference>
<keyword evidence="2" id="KW-0479">Metal-binding</keyword>
<sequence>MTIDPARHSSTSPPALLDIGINLAHDSFDPDRDAVIERARDVGVTRMVITGSSLDSTHAAIDLVQRYPEQMRCTAGVHPHHAVDLDSAQLQAFGELARRPEVVAVGECGLDYFRNFSPHAAQTKAFEEQLELAADVRKPVFLHQRDAHQDFMTIMRKHRAQLAGGVAHCFTAGLEEARAYLDLDLYIGITGWICDERRGHHLREVVRHIPAERLLIETDGPYLLPRDLHPKPQSRRNEPMYLPHVLAAIAKARGETVEMLAEITTANALRLFNWQTA</sequence>
<name>A0ABS1WX16_9GAMM</name>
<evidence type="ECO:0000313" key="5">
    <source>
        <dbReference type="Proteomes" id="UP000661077"/>
    </source>
</evidence>